<sequence length="96" mass="11036">MTFSAVYYLLKHIGYKVSNKFRSRKSSHSRCQLYNKNSAPNEQWFSSPQFQKIQGRTHPCWLCGGEHLASDCASFGTLEQRLASAVEDERCKKCAR</sequence>
<accession>A0A915DYA1</accession>
<protein>
    <submittedName>
        <fullName evidence="2">Uncharacterized protein</fullName>
    </submittedName>
</protein>
<keyword evidence="1" id="KW-1185">Reference proteome</keyword>
<organism evidence="1 2">
    <name type="scientific">Ditylenchus dipsaci</name>
    <dbReference type="NCBI Taxonomy" id="166011"/>
    <lineage>
        <taxon>Eukaryota</taxon>
        <taxon>Metazoa</taxon>
        <taxon>Ecdysozoa</taxon>
        <taxon>Nematoda</taxon>
        <taxon>Chromadorea</taxon>
        <taxon>Rhabditida</taxon>
        <taxon>Tylenchina</taxon>
        <taxon>Tylenchomorpha</taxon>
        <taxon>Sphaerularioidea</taxon>
        <taxon>Anguinidae</taxon>
        <taxon>Anguininae</taxon>
        <taxon>Ditylenchus</taxon>
    </lineage>
</organism>
<name>A0A915DYA1_9BILA</name>
<proteinExistence type="predicted"/>
<dbReference type="Proteomes" id="UP000887574">
    <property type="component" value="Unplaced"/>
</dbReference>
<evidence type="ECO:0000313" key="1">
    <source>
        <dbReference type="Proteomes" id="UP000887574"/>
    </source>
</evidence>
<evidence type="ECO:0000313" key="2">
    <source>
        <dbReference type="WBParaSite" id="jg24960"/>
    </source>
</evidence>
<reference evidence="2" key="1">
    <citation type="submission" date="2022-11" db="UniProtKB">
        <authorList>
            <consortium name="WormBaseParasite"/>
        </authorList>
    </citation>
    <scope>IDENTIFICATION</scope>
</reference>
<dbReference type="WBParaSite" id="jg24960">
    <property type="protein sequence ID" value="jg24960"/>
    <property type="gene ID" value="jg24960"/>
</dbReference>
<dbReference type="AlphaFoldDB" id="A0A915DYA1"/>